<evidence type="ECO:0000313" key="4">
    <source>
        <dbReference type="Proteomes" id="UP001342314"/>
    </source>
</evidence>
<proteinExistence type="predicted"/>
<feature type="transmembrane region" description="Helical" evidence="2">
    <location>
        <begin position="87"/>
        <end position="112"/>
    </location>
</feature>
<protein>
    <submittedName>
        <fullName evidence="3">Uncharacterized protein</fullName>
    </submittedName>
</protein>
<comment type="caution">
    <text evidence="3">The sequence shown here is derived from an EMBL/GenBank/DDBJ whole genome shotgun (WGS) entry which is preliminary data.</text>
</comment>
<reference evidence="3 4" key="1">
    <citation type="submission" date="2021-12" db="EMBL/GenBank/DDBJ databases">
        <title>High titer production of polyol ester of fatty acids by Rhodotorula paludigena BS15 towards product separation-free biomass refinery.</title>
        <authorList>
            <person name="Mano J."/>
            <person name="Ono H."/>
            <person name="Tanaka T."/>
            <person name="Naito K."/>
            <person name="Sushida H."/>
            <person name="Ike M."/>
            <person name="Tokuyasu K."/>
            <person name="Kitaoka M."/>
        </authorList>
    </citation>
    <scope>NUCLEOTIDE SEQUENCE [LARGE SCALE GENOMIC DNA]</scope>
    <source>
        <strain evidence="3 4">BS15</strain>
    </source>
</reference>
<accession>A0AAV5GLS0</accession>
<feature type="compositionally biased region" description="Low complexity" evidence="1">
    <location>
        <begin position="369"/>
        <end position="382"/>
    </location>
</feature>
<organism evidence="3 4">
    <name type="scientific">Rhodotorula paludigena</name>
    <dbReference type="NCBI Taxonomy" id="86838"/>
    <lineage>
        <taxon>Eukaryota</taxon>
        <taxon>Fungi</taxon>
        <taxon>Dikarya</taxon>
        <taxon>Basidiomycota</taxon>
        <taxon>Pucciniomycotina</taxon>
        <taxon>Microbotryomycetes</taxon>
        <taxon>Sporidiobolales</taxon>
        <taxon>Sporidiobolaceae</taxon>
        <taxon>Rhodotorula</taxon>
    </lineage>
</organism>
<feature type="transmembrane region" description="Helical" evidence="2">
    <location>
        <begin position="167"/>
        <end position="192"/>
    </location>
</feature>
<name>A0AAV5GLS0_9BASI</name>
<feature type="transmembrane region" description="Helical" evidence="2">
    <location>
        <begin position="332"/>
        <end position="350"/>
    </location>
</feature>
<keyword evidence="2" id="KW-1133">Transmembrane helix</keyword>
<feature type="transmembrane region" description="Helical" evidence="2">
    <location>
        <begin position="44"/>
        <end position="66"/>
    </location>
</feature>
<evidence type="ECO:0000256" key="1">
    <source>
        <dbReference type="SAM" id="MobiDB-lite"/>
    </source>
</evidence>
<sequence>MSATVDAIVTGIVSTLPEGANPWPLIRRALRAQVRPNLEHFFKAQLYTCSALIALVTIVLCTCMAAKWRQGTLWLVRVHRGKAGTFIVPHYSSLWTTLAIVFFALLQGYIWQTAFYASGHWVPTSDLWRMTVWFPGVLAFWCATWSLVVSHLLYLESSGRPARTFLAKAWFVNFAALLLPAAQAVAIGVLAWQAHKRSGTFAESDFYSRVDRSVLTDFALNLRGFGDFFRWCFWAYFIYSVINEMILVLVAVLHLRELRRTMHDLSGRMHVSEEARQQVEMLERGFRGLLKITWAIVTCETAINVLFAFVAISGRRVVYDRIYSEVASLLPLWLFSVLGLPLSILFLIRIRREAPAAPALSTKDAIAHTPLPATSSTPSSITDKQARTPQEEYSMETLGSQAYRRPGSTHDTVLVGDLTDDYAPVRQHSTSPALSQGSVAHLISTPASEGSFYSSYETRQPEAAVEEGKRKKGWV</sequence>
<feature type="transmembrane region" description="Helical" evidence="2">
    <location>
        <begin position="233"/>
        <end position="255"/>
    </location>
</feature>
<evidence type="ECO:0000256" key="2">
    <source>
        <dbReference type="SAM" id="Phobius"/>
    </source>
</evidence>
<feature type="transmembrane region" description="Helical" evidence="2">
    <location>
        <begin position="132"/>
        <end position="155"/>
    </location>
</feature>
<keyword evidence="2" id="KW-0472">Membrane</keyword>
<feature type="transmembrane region" description="Helical" evidence="2">
    <location>
        <begin position="292"/>
        <end position="312"/>
    </location>
</feature>
<dbReference type="Proteomes" id="UP001342314">
    <property type="component" value="Unassembled WGS sequence"/>
</dbReference>
<feature type="region of interest" description="Disordered" evidence="1">
    <location>
        <begin position="450"/>
        <end position="475"/>
    </location>
</feature>
<evidence type="ECO:0000313" key="3">
    <source>
        <dbReference type="EMBL" id="GJN90805.1"/>
    </source>
</evidence>
<dbReference type="AlphaFoldDB" id="A0AAV5GLS0"/>
<dbReference type="EMBL" id="BQKY01000007">
    <property type="protein sequence ID" value="GJN90805.1"/>
    <property type="molecule type" value="Genomic_DNA"/>
</dbReference>
<keyword evidence="2" id="KW-0812">Transmembrane</keyword>
<feature type="region of interest" description="Disordered" evidence="1">
    <location>
        <begin position="368"/>
        <end position="392"/>
    </location>
</feature>
<keyword evidence="4" id="KW-1185">Reference proteome</keyword>
<gene>
    <name evidence="3" type="ORF">Rhopal_003819-T1</name>
</gene>